<dbReference type="InterPro" id="IPR005594">
    <property type="entry name" value="YadA_C"/>
</dbReference>
<evidence type="ECO:0000313" key="11">
    <source>
        <dbReference type="EMBL" id="EPF16387.1"/>
    </source>
</evidence>
<organism evidence="11 12">
    <name type="scientific">Cedecea davisae DSM 4568</name>
    <dbReference type="NCBI Taxonomy" id="566551"/>
    <lineage>
        <taxon>Bacteria</taxon>
        <taxon>Pseudomonadati</taxon>
        <taxon>Pseudomonadota</taxon>
        <taxon>Gammaproteobacteria</taxon>
        <taxon>Enterobacterales</taxon>
        <taxon>Enterobacteriaceae</taxon>
        <taxon>Cedecea</taxon>
    </lineage>
</organism>
<evidence type="ECO:0000256" key="2">
    <source>
        <dbReference type="ARBA" id="ARBA00004442"/>
    </source>
</evidence>
<evidence type="ECO:0000256" key="8">
    <source>
        <dbReference type="SAM" id="Coils"/>
    </source>
</evidence>
<feature type="domain" description="Trimeric autotransporter adhesin YadA-like C-terminal membrane anchor" evidence="10">
    <location>
        <begin position="252"/>
        <end position="311"/>
    </location>
</feature>
<keyword evidence="8" id="KW-0175">Coiled coil</keyword>
<feature type="chain" id="PRO_5004522172" evidence="9">
    <location>
        <begin position="24"/>
        <end position="311"/>
    </location>
</feature>
<evidence type="ECO:0000256" key="6">
    <source>
        <dbReference type="ARBA" id="ARBA00023136"/>
    </source>
</evidence>
<keyword evidence="3" id="KW-1134">Transmembrane beta strand</keyword>
<evidence type="ECO:0000313" key="12">
    <source>
        <dbReference type="Proteomes" id="UP000014585"/>
    </source>
</evidence>
<protein>
    <submittedName>
        <fullName evidence="11">YadA-like region</fullName>
    </submittedName>
</protein>
<dbReference type="GO" id="GO:0009279">
    <property type="term" value="C:cell outer membrane"/>
    <property type="evidence" value="ECO:0007669"/>
    <property type="project" value="UniProtKB-SubCell"/>
</dbReference>
<dbReference type="InterPro" id="IPR045584">
    <property type="entry name" value="Pilin-like"/>
</dbReference>
<reference evidence="11 12" key="1">
    <citation type="submission" date="2013-04" db="EMBL/GenBank/DDBJ databases">
        <authorList>
            <person name="Weinstock G."/>
            <person name="Sodergren E."/>
            <person name="Lobos E.A."/>
            <person name="Fulton L."/>
            <person name="Fulton R."/>
            <person name="Courtney L."/>
            <person name="Fronick C."/>
            <person name="O'Laughlin M."/>
            <person name="Godfrey J."/>
            <person name="Wilson R.M."/>
            <person name="Miner T."/>
            <person name="Farmer C."/>
            <person name="Delehaunty K."/>
            <person name="Cordes M."/>
            <person name="Minx P."/>
            <person name="Tomlinson C."/>
            <person name="Chen J."/>
            <person name="Wollam A."/>
            <person name="Pepin K.H."/>
            <person name="Palsikar V.B."/>
            <person name="Zhang X."/>
            <person name="Suruliraj S."/>
            <person name="Perna N.T."/>
            <person name="Plunkett G."/>
            <person name="Warren W."/>
            <person name="Mitreva M."/>
            <person name="Mardis E.R."/>
            <person name="Wilson R.K."/>
        </authorList>
    </citation>
    <scope>NUCLEOTIDE SEQUENCE [LARGE SCALE GENOMIC DNA]</scope>
    <source>
        <strain evidence="11 12">DSM 4568</strain>
    </source>
</reference>
<evidence type="ECO:0000256" key="4">
    <source>
        <dbReference type="ARBA" id="ARBA00022692"/>
    </source>
</evidence>
<evidence type="ECO:0000256" key="3">
    <source>
        <dbReference type="ARBA" id="ARBA00022452"/>
    </source>
</evidence>
<evidence type="ECO:0000256" key="1">
    <source>
        <dbReference type="ARBA" id="ARBA00004241"/>
    </source>
</evidence>
<dbReference type="PATRIC" id="fig|566551.4.peg.2521"/>
<dbReference type="HOGENOM" id="CLU_893383_0_0_6"/>
<dbReference type="Pfam" id="PF03895">
    <property type="entry name" value="YadA_anchor"/>
    <property type="match status" value="1"/>
</dbReference>
<evidence type="ECO:0000256" key="9">
    <source>
        <dbReference type="SAM" id="SignalP"/>
    </source>
</evidence>
<proteinExistence type="predicted"/>
<evidence type="ECO:0000256" key="7">
    <source>
        <dbReference type="ARBA" id="ARBA00023237"/>
    </source>
</evidence>
<gene>
    <name evidence="11" type="ORF">HMPREF0201_02747</name>
</gene>
<keyword evidence="7" id="KW-0998">Cell outer membrane</keyword>
<dbReference type="AlphaFoldDB" id="S3J8H6"/>
<dbReference type="GO" id="GO:0009986">
    <property type="term" value="C:cell surface"/>
    <property type="evidence" value="ECO:0007669"/>
    <property type="project" value="UniProtKB-SubCell"/>
</dbReference>
<accession>S3J8H6</accession>
<feature type="signal peptide" evidence="9">
    <location>
        <begin position="1"/>
        <end position="23"/>
    </location>
</feature>
<dbReference type="SUPFAM" id="SSF54523">
    <property type="entry name" value="Pili subunits"/>
    <property type="match status" value="1"/>
</dbReference>
<feature type="coiled-coil region" evidence="8">
    <location>
        <begin position="190"/>
        <end position="217"/>
    </location>
</feature>
<dbReference type="EMBL" id="ATDT01000023">
    <property type="protein sequence ID" value="EPF16387.1"/>
    <property type="molecule type" value="Genomic_DNA"/>
</dbReference>
<keyword evidence="6" id="KW-0472">Membrane</keyword>
<sequence>MKKATLALIIGSILSSVMSFANAATVIDAPNNYDPVFTSGESSLLENTALTVFQHDSAINNLQAQTDAEVSARTTLGNQVDGNKQAIANLGSTTKNALINNAAENEEQNKALNVLNGQIQVTGTQVEGNKQAIANLGSTTKTALINNATENEEQNKALNVLNGQIQMTGAYAKSRTDAAIANAENNKAALAKTNQAVAAHSAELANHESRIDALEANTGAGNSFARLKNQVDDNRQRASAGIAGVAAMANIPQVTQGATFSVGAGAGTTDGESALAVGFSARATENTVIKASVSNDSQQNFVVGAGAAYQW</sequence>
<dbReference type="Gene3D" id="3.30.1300.30">
    <property type="entry name" value="GSPII I/J protein-like"/>
    <property type="match status" value="1"/>
</dbReference>
<name>S3J8H6_9ENTR</name>
<dbReference type="Proteomes" id="UP000014585">
    <property type="component" value="Unassembled WGS sequence"/>
</dbReference>
<comment type="subcellular location">
    <subcellularLocation>
        <location evidence="2">Cell outer membrane</location>
    </subcellularLocation>
    <subcellularLocation>
        <location evidence="1">Cell surface</location>
    </subcellularLocation>
</comment>
<keyword evidence="5 9" id="KW-0732">Signal</keyword>
<comment type="caution">
    <text evidence="11">The sequence shown here is derived from an EMBL/GenBank/DDBJ whole genome shotgun (WGS) entry which is preliminary data.</text>
</comment>
<evidence type="ECO:0000256" key="5">
    <source>
        <dbReference type="ARBA" id="ARBA00022729"/>
    </source>
</evidence>
<evidence type="ECO:0000259" key="10">
    <source>
        <dbReference type="Pfam" id="PF03895"/>
    </source>
</evidence>
<keyword evidence="4" id="KW-0812">Transmembrane</keyword>